<name>A0A4R1BM61_9ACTN</name>
<reference evidence="11 12" key="1">
    <citation type="submission" date="2019-03" db="EMBL/GenBank/DDBJ databases">
        <title>Whole genome sequence of a novel Rubrobacter taiwanensis strain, isolated from Yellowstone National Park.</title>
        <authorList>
            <person name="Freed S."/>
            <person name="Ramaley R.F."/>
            <person name="Kyndt J.A."/>
        </authorList>
    </citation>
    <scope>NUCLEOTIDE SEQUENCE [LARGE SCALE GENOMIC DNA]</scope>
    <source>
        <strain evidence="11 12">Yellowstone</strain>
    </source>
</reference>
<dbReference type="PROSITE" id="PS00198">
    <property type="entry name" value="4FE4S_FER_1"/>
    <property type="match status" value="1"/>
</dbReference>
<accession>A0A4R1BM61</accession>
<dbReference type="PROSITE" id="PS51387">
    <property type="entry name" value="FAD_PCMH"/>
    <property type="match status" value="1"/>
</dbReference>
<proteinExistence type="predicted"/>
<dbReference type="GO" id="GO:0008720">
    <property type="term" value="F:D-lactate dehydrogenase (NAD+) activity"/>
    <property type="evidence" value="ECO:0007669"/>
    <property type="project" value="TreeGrafter"/>
</dbReference>
<dbReference type="Gene3D" id="1.10.45.10">
    <property type="entry name" value="Vanillyl-alcohol Oxidase, Chain A, domain 4"/>
    <property type="match status" value="1"/>
</dbReference>
<dbReference type="InterPro" id="IPR017896">
    <property type="entry name" value="4Fe4S_Fe-S-bd"/>
</dbReference>
<dbReference type="Gene3D" id="3.30.70.2740">
    <property type="match status" value="1"/>
</dbReference>
<comment type="cofactor">
    <cofactor evidence="1">
        <name>FAD</name>
        <dbReference type="ChEBI" id="CHEBI:57692"/>
    </cofactor>
</comment>
<keyword evidence="5" id="KW-0560">Oxidoreductase</keyword>
<organism evidence="11 12">
    <name type="scientific">Rubrobacter taiwanensis</name>
    <dbReference type="NCBI Taxonomy" id="185139"/>
    <lineage>
        <taxon>Bacteria</taxon>
        <taxon>Bacillati</taxon>
        <taxon>Actinomycetota</taxon>
        <taxon>Rubrobacteria</taxon>
        <taxon>Rubrobacterales</taxon>
        <taxon>Rubrobacteraceae</taxon>
        <taxon>Rubrobacter</taxon>
    </lineage>
</organism>
<keyword evidence="8" id="KW-0175">Coiled coil</keyword>
<keyword evidence="3" id="KW-0479">Metal-binding</keyword>
<dbReference type="PANTHER" id="PTHR11748">
    <property type="entry name" value="D-LACTATE DEHYDROGENASE"/>
    <property type="match status" value="1"/>
</dbReference>
<evidence type="ECO:0000259" key="10">
    <source>
        <dbReference type="PROSITE" id="PS51387"/>
    </source>
</evidence>
<dbReference type="SUPFAM" id="SSF56176">
    <property type="entry name" value="FAD-binding/transporter-associated domain-like"/>
    <property type="match status" value="1"/>
</dbReference>
<feature type="coiled-coil region" evidence="8">
    <location>
        <begin position="198"/>
        <end position="225"/>
    </location>
</feature>
<dbReference type="SUPFAM" id="SSF55103">
    <property type="entry name" value="FAD-linked oxidases, C-terminal domain"/>
    <property type="match status" value="1"/>
</dbReference>
<dbReference type="PANTHER" id="PTHR11748:SF119">
    <property type="entry name" value="D-2-HYDROXYGLUTARATE DEHYDROGENASE"/>
    <property type="match status" value="1"/>
</dbReference>
<dbReference type="InterPro" id="IPR017900">
    <property type="entry name" value="4Fe4S_Fe_S_CS"/>
</dbReference>
<dbReference type="SUPFAM" id="SSF46548">
    <property type="entry name" value="alpha-helical ferredoxin"/>
    <property type="match status" value="1"/>
</dbReference>
<dbReference type="GO" id="GO:0071949">
    <property type="term" value="F:FAD binding"/>
    <property type="evidence" value="ECO:0007669"/>
    <property type="project" value="InterPro"/>
</dbReference>
<dbReference type="InterPro" id="IPR016166">
    <property type="entry name" value="FAD-bd_PCMH"/>
</dbReference>
<dbReference type="RefSeq" id="WP_132689554.1">
    <property type="nucleotide sequence ID" value="NZ_SKBU01000011.1"/>
</dbReference>
<dbReference type="Proteomes" id="UP000295244">
    <property type="component" value="Unassembled WGS sequence"/>
</dbReference>
<dbReference type="InterPro" id="IPR016164">
    <property type="entry name" value="FAD-linked_Oxase-like_C"/>
</dbReference>
<protein>
    <submittedName>
        <fullName evidence="11">FAD-binding oxidoreductase</fullName>
    </submittedName>
</protein>
<dbReference type="GO" id="GO:1903457">
    <property type="term" value="P:lactate catabolic process"/>
    <property type="evidence" value="ECO:0007669"/>
    <property type="project" value="TreeGrafter"/>
</dbReference>
<dbReference type="EMBL" id="SKBU01000011">
    <property type="protein sequence ID" value="TCJ18427.1"/>
    <property type="molecule type" value="Genomic_DNA"/>
</dbReference>
<keyword evidence="7" id="KW-0411">Iron-sulfur</keyword>
<keyword evidence="6" id="KW-0408">Iron</keyword>
<dbReference type="InterPro" id="IPR016171">
    <property type="entry name" value="Vanillyl_alc_oxidase_C-sub2"/>
</dbReference>
<dbReference type="Pfam" id="PF02754">
    <property type="entry name" value="CCG"/>
    <property type="match status" value="2"/>
</dbReference>
<evidence type="ECO:0000313" key="11">
    <source>
        <dbReference type="EMBL" id="TCJ18427.1"/>
    </source>
</evidence>
<dbReference type="Pfam" id="PF13534">
    <property type="entry name" value="Fer4_17"/>
    <property type="match status" value="1"/>
</dbReference>
<evidence type="ECO:0000259" key="9">
    <source>
        <dbReference type="PROSITE" id="PS51379"/>
    </source>
</evidence>
<keyword evidence="2" id="KW-0285">Flavoprotein</keyword>
<dbReference type="GO" id="GO:0046872">
    <property type="term" value="F:metal ion binding"/>
    <property type="evidence" value="ECO:0007669"/>
    <property type="project" value="UniProtKB-KW"/>
</dbReference>
<dbReference type="InterPro" id="IPR004017">
    <property type="entry name" value="Cys_rich_dom"/>
</dbReference>
<dbReference type="Pfam" id="PF02913">
    <property type="entry name" value="FAD-oxidase_C"/>
    <property type="match status" value="1"/>
</dbReference>
<feature type="domain" description="FAD-binding PCMH-type" evidence="10">
    <location>
        <begin position="39"/>
        <end position="267"/>
    </location>
</feature>
<dbReference type="GO" id="GO:0051536">
    <property type="term" value="F:iron-sulfur cluster binding"/>
    <property type="evidence" value="ECO:0007669"/>
    <property type="project" value="UniProtKB-KW"/>
</dbReference>
<sequence length="951" mass="103992">MQLQNESRALAESLSREVRGEVRADLMSRVEYATDASIYKILPLAVLIAGSAEDSAAAVEAAREHSSSVTPRGAGTSLAGQAVGPGLQLDLSRLDRILELDTGSRLARVEPGVVQAELNAALEEHGLLFGPDTATANRATLGGMIGNNSAGMRSLLYGKTADHVHEVRCTLSDGSKATFGPLSPEEARRKATGRTLEAAIYRKVLEVLEREREEIEARFPKLHRRVSGYDLPGVVAGNGQINLARLIVGSEGTLALVDDAVISLDELPEARGLVVLHFDTLEAVAEAIVPVLKLEPSAAELLDRMLLQRTSRFPAYRKLMSFVHGMPEALLMVEFSGPQQEVRAKLEDLARHAERYGGRDPVLLRTPAEQQRAWDLRKAGLPLLMSEPGDAQPVAFVEDAAVAPERLPDFIREFTRIVERAGTTASYYGHAGAGCLHTRPVINLKTGAGVEMMRRIAEEVAETLVEFGGSVSGEHGDGLARSQFLEKMFGPRITQAFAEIKAAFDPHNVMNPGKIVSPEPMHENLRYGPDYRTLRLETHLDFSDQGGFARAVELCNGSGVCRKRIAGTMCPSYMVTAREEDTTRARANALRSVLDGTLPPAELTGERLYEVMDLCIGCKACKTECPSAVDVAKMKTEFLAHYREKNGYPLRSRFFGHVRRLYELGERFTPLMNLAGRLPLSGRLAAWIGITPHRRLPALAHRSLSARLRERRPRTGGAPVVLFDDTFTEYLYPWIGESAIDVLEAAGAQVLVPKVACCGRPMLSQGMVDAARRSARKNVDVLHPLVRRGYPLVGLEPSCILTIKDDYPSLLPDDERVPELVEACRLFEETVLELDAPEFDPGNPVLLHGHCHQKSLVGVEPTVRALSLVPETEVSVVDSGCCGMAGAFGYEKEHYEVSMQMAERRLLPAVREAGTHTLIVAPGTSCRQQISDGSTRRAIHPAEYLALHLRS</sequence>
<dbReference type="InterPro" id="IPR016169">
    <property type="entry name" value="FAD-bd_PCMH_sub2"/>
</dbReference>
<dbReference type="GO" id="GO:0004458">
    <property type="term" value="F:D-lactate dehydrogenase (cytochrome) activity"/>
    <property type="evidence" value="ECO:0007669"/>
    <property type="project" value="TreeGrafter"/>
</dbReference>
<gene>
    <name evidence="11" type="ORF">E0L93_05390</name>
</gene>
<evidence type="ECO:0000256" key="7">
    <source>
        <dbReference type="ARBA" id="ARBA00023014"/>
    </source>
</evidence>
<evidence type="ECO:0000256" key="4">
    <source>
        <dbReference type="ARBA" id="ARBA00022827"/>
    </source>
</evidence>
<keyword evidence="12" id="KW-1185">Reference proteome</keyword>
<keyword evidence="4" id="KW-0274">FAD</keyword>
<dbReference type="Pfam" id="PF01565">
    <property type="entry name" value="FAD_binding_4"/>
    <property type="match status" value="1"/>
</dbReference>
<dbReference type="AlphaFoldDB" id="A0A4R1BM61"/>
<dbReference type="PROSITE" id="PS51379">
    <property type="entry name" value="4FE4S_FER_2"/>
    <property type="match status" value="1"/>
</dbReference>
<dbReference type="InterPro" id="IPR004113">
    <property type="entry name" value="FAD-bd_oxidored_4_C"/>
</dbReference>
<feature type="domain" description="4Fe-4S ferredoxin-type" evidence="9">
    <location>
        <begin position="606"/>
        <end position="637"/>
    </location>
</feature>
<evidence type="ECO:0000256" key="8">
    <source>
        <dbReference type="SAM" id="Coils"/>
    </source>
</evidence>
<dbReference type="OrthoDB" id="9770306at2"/>
<evidence type="ECO:0000313" key="12">
    <source>
        <dbReference type="Proteomes" id="UP000295244"/>
    </source>
</evidence>
<evidence type="ECO:0000256" key="6">
    <source>
        <dbReference type="ARBA" id="ARBA00023004"/>
    </source>
</evidence>
<dbReference type="InterPro" id="IPR006094">
    <property type="entry name" value="Oxid_FAD_bind_N"/>
</dbReference>
<evidence type="ECO:0000256" key="3">
    <source>
        <dbReference type="ARBA" id="ARBA00022723"/>
    </source>
</evidence>
<comment type="caution">
    <text evidence="11">The sequence shown here is derived from an EMBL/GenBank/DDBJ whole genome shotgun (WGS) entry which is preliminary data.</text>
</comment>
<dbReference type="Gene3D" id="3.30.465.10">
    <property type="match status" value="1"/>
</dbReference>
<dbReference type="InterPro" id="IPR036318">
    <property type="entry name" value="FAD-bd_PCMH-like_sf"/>
</dbReference>
<evidence type="ECO:0000256" key="1">
    <source>
        <dbReference type="ARBA" id="ARBA00001974"/>
    </source>
</evidence>
<evidence type="ECO:0000256" key="2">
    <source>
        <dbReference type="ARBA" id="ARBA00022630"/>
    </source>
</evidence>
<evidence type="ECO:0000256" key="5">
    <source>
        <dbReference type="ARBA" id="ARBA00023002"/>
    </source>
</evidence>